<evidence type="ECO:0000259" key="13">
    <source>
        <dbReference type="PROSITE" id="PS50004"/>
    </source>
</evidence>
<dbReference type="Gene3D" id="1.10.238.10">
    <property type="entry name" value="EF-hand"/>
    <property type="match status" value="1"/>
</dbReference>
<dbReference type="InterPro" id="IPR011992">
    <property type="entry name" value="EF-hand-dom_pair"/>
</dbReference>
<dbReference type="AlphaFoldDB" id="A0A7C8ZSI6"/>
<dbReference type="Pfam" id="PF00168">
    <property type="entry name" value="C2"/>
    <property type="match status" value="1"/>
</dbReference>
<dbReference type="PROSITE" id="PS50007">
    <property type="entry name" value="PIPLC_X_DOMAIN"/>
    <property type="match status" value="1"/>
</dbReference>
<keyword evidence="10" id="KW-0807">Transducer</keyword>
<dbReference type="InterPro" id="IPR017946">
    <property type="entry name" value="PLC-like_Pdiesterase_TIM-brl"/>
</dbReference>
<accession>A0A7C8ZSI6</accession>
<keyword evidence="6 11" id="KW-0378">Hydrolase</keyword>
<dbReference type="PRINTS" id="PR00390">
    <property type="entry name" value="PHPHLIPASEC"/>
</dbReference>
<dbReference type="GO" id="GO:0004435">
    <property type="term" value="F:phosphatidylinositol-4,5-bisphosphate phospholipase C activity"/>
    <property type="evidence" value="ECO:0007669"/>
    <property type="project" value="UniProtKB-EC"/>
</dbReference>
<keyword evidence="5" id="KW-1003">Cell membrane</keyword>
<reference evidence="15" key="1">
    <citation type="journal article" date="2013" name="J. Plant Res.">
        <title>Effect of fungi and light on seed germination of three Opuntia species from semiarid lands of central Mexico.</title>
        <authorList>
            <person name="Delgado-Sanchez P."/>
            <person name="Jimenez-Bremont J.F."/>
            <person name="Guerrero-Gonzalez Mde L."/>
            <person name="Flores J."/>
        </authorList>
    </citation>
    <scope>NUCLEOTIDE SEQUENCE</scope>
    <source>
        <tissue evidence="15">Cladode</tissue>
    </source>
</reference>
<dbReference type="PANTHER" id="PTHR10336:SF154">
    <property type="entry name" value="PHOSPHOINOSITIDE PHOSPHOLIPASE C 2"/>
    <property type="match status" value="1"/>
</dbReference>
<dbReference type="Gene3D" id="3.20.20.190">
    <property type="entry name" value="Phosphatidylinositol (PI) phosphodiesterase"/>
    <property type="match status" value="1"/>
</dbReference>
<dbReference type="GO" id="GO:0006950">
    <property type="term" value="P:response to stress"/>
    <property type="evidence" value="ECO:0007669"/>
    <property type="project" value="UniProtKB-ARBA"/>
</dbReference>
<evidence type="ECO:0000256" key="4">
    <source>
        <dbReference type="ARBA" id="ARBA00012368"/>
    </source>
</evidence>
<feature type="domain" description="C2" evidence="13">
    <location>
        <begin position="435"/>
        <end position="565"/>
    </location>
</feature>
<evidence type="ECO:0000256" key="11">
    <source>
        <dbReference type="RuleBase" id="RU361133"/>
    </source>
</evidence>
<dbReference type="Pfam" id="PF00388">
    <property type="entry name" value="PI-PLC-X"/>
    <property type="match status" value="1"/>
</dbReference>
<comment type="subcellular location">
    <subcellularLocation>
        <location evidence="3">Cell membrane</location>
        <topology evidence="3">Peripheral membrane protein</topology>
    </subcellularLocation>
</comment>
<comment type="catalytic activity">
    <reaction evidence="1 11">
        <text>a 1,2-diacyl-sn-glycero-3-phospho-(1D-myo-inositol-4,5-bisphosphate) + H2O = 1D-myo-inositol 1,4,5-trisphosphate + a 1,2-diacyl-sn-glycerol + H(+)</text>
        <dbReference type="Rhea" id="RHEA:33179"/>
        <dbReference type="ChEBI" id="CHEBI:15377"/>
        <dbReference type="ChEBI" id="CHEBI:15378"/>
        <dbReference type="ChEBI" id="CHEBI:17815"/>
        <dbReference type="ChEBI" id="CHEBI:58456"/>
        <dbReference type="ChEBI" id="CHEBI:203600"/>
        <dbReference type="EC" id="3.1.4.11"/>
    </reaction>
</comment>
<dbReference type="EMBL" id="GISG01165907">
    <property type="protein sequence ID" value="MBA4650638.1"/>
    <property type="molecule type" value="Transcribed_RNA"/>
</dbReference>
<evidence type="ECO:0000256" key="9">
    <source>
        <dbReference type="ARBA" id="ARBA00023136"/>
    </source>
</evidence>
<evidence type="ECO:0000256" key="1">
    <source>
        <dbReference type="ARBA" id="ARBA00001195"/>
    </source>
</evidence>
<reference evidence="15" key="2">
    <citation type="submission" date="2020-07" db="EMBL/GenBank/DDBJ databases">
        <authorList>
            <person name="Vera ALvarez R."/>
            <person name="Arias-Moreno D.M."/>
            <person name="Jimenez-Jacinto V."/>
            <person name="Jimenez-Bremont J.F."/>
            <person name="Swaminathan K."/>
            <person name="Moose S.P."/>
            <person name="Guerrero-Gonzalez M.L."/>
            <person name="Marino-Ramirez L."/>
            <person name="Landsman D."/>
            <person name="Rodriguez-Kessler M."/>
            <person name="Delgado-Sanchez P."/>
        </authorList>
    </citation>
    <scope>NUCLEOTIDE SEQUENCE</scope>
    <source>
        <tissue evidence="15">Cladode</tissue>
    </source>
</reference>
<protein>
    <recommendedName>
        <fullName evidence="4 11">Phosphoinositide phospholipase C</fullName>
        <ecNumber evidence="4 11">3.1.4.11</ecNumber>
    </recommendedName>
</protein>
<evidence type="ECO:0000313" key="15">
    <source>
        <dbReference type="EMBL" id="MBA4650638.1"/>
    </source>
</evidence>
<feature type="region of interest" description="Disordered" evidence="12">
    <location>
        <begin position="241"/>
        <end position="313"/>
    </location>
</feature>
<dbReference type="InterPro" id="IPR001192">
    <property type="entry name" value="PI-PLC_fam"/>
</dbReference>
<dbReference type="CDD" id="cd00275">
    <property type="entry name" value="C2_PLC_like"/>
    <property type="match status" value="1"/>
</dbReference>
<evidence type="ECO:0000256" key="12">
    <source>
        <dbReference type="SAM" id="MobiDB-lite"/>
    </source>
</evidence>
<dbReference type="InterPro" id="IPR000909">
    <property type="entry name" value="PLipase_C_PInositol-sp_X_dom"/>
</dbReference>
<evidence type="ECO:0000256" key="10">
    <source>
        <dbReference type="ARBA" id="ARBA00023224"/>
    </source>
</evidence>
<feature type="compositionally biased region" description="Acidic residues" evidence="12">
    <location>
        <begin position="297"/>
        <end position="308"/>
    </location>
</feature>
<proteinExistence type="predicted"/>
<dbReference type="SUPFAM" id="SSF51695">
    <property type="entry name" value="PLC-like phosphodiesterases"/>
    <property type="match status" value="1"/>
</dbReference>
<dbReference type="GO" id="GO:0048015">
    <property type="term" value="P:phosphatidylinositol-mediated signaling"/>
    <property type="evidence" value="ECO:0007669"/>
    <property type="project" value="TreeGrafter"/>
</dbReference>
<evidence type="ECO:0000256" key="6">
    <source>
        <dbReference type="ARBA" id="ARBA00022801"/>
    </source>
</evidence>
<dbReference type="GO" id="GO:0005886">
    <property type="term" value="C:plasma membrane"/>
    <property type="evidence" value="ECO:0007669"/>
    <property type="project" value="UniProtKB-SubCell"/>
</dbReference>
<sequence length="585" mass="66900">MSKQTYKVCFCCRRRFKMAVAEAPQEIKTLFGKYSENGVMTAVHLQRFLVQEQKEENATIEDAQAIIDSIRHVVFHKSGISLEGFFKYLFGDLNPPLNPKLGVHQDMTAPLSHYFIHTGHNSYLTGNQLTSDCSEIPIIHALEKGVRVIELDIWPNSSKDNVHVLHGGTMTAPVEFIKCLRAIKENAFSASEYPVVITLEDHLTTDLQAKAAEMITQTFGETLFLPETECFKEFPSPGSLKRQVMISTKPPQEYRKDKVAKEDEPHRSGKDSGDEEAWGKDVPILKHSFGTEKHDLENEDDNEEEDEDEAKRIEAPEYKRLISIHAGKPKGSLREALKGDPDKVRRLSLSEQQLEKAALQYGKDLVRFTQRNILRIYPKGTRITSSNYNPLLAWMHGAQMVAFNMQGHGRSLWLMQGMFRANGECGYVKKPDFLLREGPHGEVFDPKVKLPVKRTLKVTVYMGEGWYYDFHKTHFDQFSPPDFYVRIGIAGVPADTIMKKTKTLEDNWIPAWNEEFEFPLTVPELALLRIEVHEYDMSEKDDFGGQTCLPVWELSEGIRSIPLYSREGVKYKSVKLLMRFQFVSS</sequence>
<dbReference type="InterPro" id="IPR001711">
    <property type="entry name" value="PLipase_C_Pinositol-sp_Y"/>
</dbReference>
<evidence type="ECO:0000256" key="2">
    <source>
        <dbReference type="ARBA" id="ARBA00001913"/>
    </source>
</evidence>
<dbReference type="InterPro" id="IPR000008">
    <property type="entry name" value="C2_dom"/>
</dbReference>
<dbReference type="CDD" id="cd08599">
    <property type="entry name" value="PI-PLCc_plant"/>
    <property type="match status" value="1"/>
</dbReference>
<dbReference type="PANTHER" id="PTHR10336">
    <property type="entry name" value="PHOSPHOINOSITIDE-SPECIFIC PHOSPHOLIPASE C FAMILY PROTEIN"/>
    <property type="match status" value="1"/>
</dbReference>
<evidence type="ECO:0000256" key="7">
    <source>
        <dbReference type="ARBA" id="ARBA00022963"/>
    </source>
</evidence>
<dbReference type="SMART" id="SM00148">
    <property type="entry name" value="PLCXc"/>
    <property type="match status" value="1"/>
</dbReference>
<dbReference type="Gene3D" id="2.60.40.150">
    <property type="entry name" value="C2 domain"/>
    <property type="match status" value="1"/>
</dbReference>
<dbReference type="SUPFAM" id="SSF47473">
    <property type="entry name" value="EF-hand"/>
    <property type="match status" value="1"/>
</dbReference>
<dbReference type="SMART" id="SM00239">
    <property type="entry name" value="C2"/>
    <property type="match status" value="1"/>
</dbReference>
<keyword evidence="9" id="KW-0472">Membrane</keyword>
<dbReference type="GO" id="GO:0016042">
    <property type="term" value="P:lipid catabolic process"/>
    <property type="evidence" value="ECO:0007669"/>
    <property type="project" value="UniProtKB-KW"/>
</dbReference>
<evidence type="ECO:0000256" key="3">
    <source>
        <dbReference type="ARBA" id="ARBA00004202"/>
    </source>
</evidence>
<comment type="cofactor">
    <cofactor evidence="2">
        <name>Ca(2+)</name>
        <dbReference type="ChEBI" id="CHEBI:29108"/>
    </cofactor>
</comment>
<dbReference type="InterPro" id="IPR015359">
    <property type="entry name" value="PLC_EF-hand-like"/>
</dbReference>
<keyword evidence="8 11" id="KW-0443">Lipid metabolism</keyword>
<dbReference type="PROSITE" id="PS50008">
    <property type="entry name" value="PIPLC_Y_DOMAIN"/>
    <property type="match status" value="1"/>
</dbReference>
<dbReference type="PROSITE" id="PS50004">
    <property type="entry name" value="C2"/>
    <property type="match status" value="1"/>
</dbReference>
<evidence type="ECO:0000256" key="5">
    <source>
        <dbReference type="ARBA" id="ARBA00022475"/>
    </source>
</evidence>
<dbReference type="EC" id="3.1.4.11" evidence="4 11"/>
<dbReference type="Pfam" id="PF09279">
    <property type="entry name" value="EF-hand_like"/>
    <property type="match status" value="1"/>
</dbReference>
<dbReference type="Pfam" id="PF00387">
    <property type="entry name" value="PI-PLC-Y"/>
    <property type="match status" value="1"/>
</dbReference>
<name>A0A7C8ZSI6_OPUST</name>
<dbReference type="InterPro" id="IPR035892">
    <property type="entry name" value="C2_domain_sf"/>
</dbReference>
<feature type="domain" description="PI-PLC Y-box" evidence="14">
    <location>
        <begin position="348"/>
        <end position="434"/>
    </location>
</feature>
<dbReference type="SMART" id="SM00149">
    <property type="entry name" value="PLCYc"/>
    <property type="match status" value="1"/>
</dbReference>
<dbReference type="SUPFAM" id="SSF49562">
    <property type="entry name" value="C2 domain (Calcium/lipid-binding domain, CaLB)"/>
    <property type="match status" value="1"/>
</dbReference>
<dbReference type="GO" id="GO:0051209">
    <property type="term" value="P:release of sequestered calcium ion into cytosol"/>
    <property type="evidence" value="ECO:0007669"/>
    <property type="project" value="TreeGrafter"/>
</dbReference>
<organism evidence="15">
    <name type="scientific">Opuntia streptacantha</name>
    <name type="common">Prickly pear cactus</name>
    <name type="synonym">Opuntia cardona</name>
    <dbReference type="NCBI Taxonomy" id="393608"/>
    <lineage>
        <taxon>Eukaryota</taxon>
        <taxon>Viridiplantae</taxon>
        <taxon>Streptophyta</taxon>
        <taxon>Embryophyta</taxon>
        <taxon>Tracheophyta</taxon>
        <taxon>Spermatophyta</taxon>
        <taxon>Magnoliopsida</taxon>
        <taxon>eudicotyledons</taxon>
        <taxon>Gunneridae</taxon>
        <taxon>Pentapetalae</taxon>
        <taxon>Caryophyllales</taxon>
        <taxon>Cactineae</taxon>
        <taxon>Cactaceae</taxon>
        <taxon>Opuntioideae</taxon>
        <taxon>Opuntia</taxon>
    </lineage>
</organism>
<feature type="compositionally biased region" description="Basic and acidic residues" evidence="12">
    <location>
        <begin position="252"/>
        <end position="272"/>
    </location>
</feature>
<keyword evidence="7 11" id="KW-0442">Lipid degradation</keyword>
<dbReference type="FunFam" id="2.60.40.150:FF:000060">
    <property type="entry name" value="Phosphoinositide phospholipase C"/>
    <property type="match status" value="1"/>
</dbReference>
<evidence type="ECO:0000259" key="14">
    <source>
        <dbReference type="PROSITE" id="PS50008"/>
    </source>
</evidence>
<evidence type="ECO:0000256" key="8">
    <source>
        <dbReference type="ARBA" id="ARBA00023098"/>
    </source>
</evidence>